<dbReference type="Gene3D" id="2.60.40.3330">
    <property type="match status" value="1"/>
</dbReference>
<accession>A0A0M3JWE4</accession>
<organism evidence="7">
    <name type="scientific">Anisakis simplex</name>
    <name type="common">Herring worm</name>
    <dbReference type="NCBI Taxonomy" id="6269"/>
    <lineage>
        <taxon>Eukaryota</taxon>
        <taxon>Metazoa</taxon>
        <taxon>Ecdysozoa</taxon>
        <taxon>Nematoda</taxon>
        <taxon>Chromadorea</taxon>
        <taxon>Rhabditida</taxon>
        <taxon>Spirurina</taxon>
        <taxon>Ascaridomorpha</taxon>
        <taxon>Ascaridoidea</taxon>
        <taxon>Anisakidae</taxon>
        <taxon>Anisakis</taxon>
        <taxon>Anisakis simplex complex</taxon>
    </lineage>
</organism>
<dbReference type="InterPro" id="IPR038479">
    <property type="entry name" value="Transthyretin-like_sf"/>
</dbReference>
<dbReference type="AlphaFoldDB" id="A0A0M3JWE4"/>
<dbReference type="GO" id="GO:0005576">
    <property type="term" value="C:extracellular region"/>
    <property type="evidence" value="ECO:0007669"/>
    <property type="project" value="UniProtKB-SubCell"/>
</dbReference>
<dbReference type="InterPro" id="IPR001534">
    <property type="entry name" value="Transthyretin-like"/>
</dbReference>
<dbReference type="EMBL" id="UYRR01031134">
    <property type="protein sequence ID" value="VDK46455.1"/>
    <property type="molecule type" value="Genomic_DNA"/>
</dbReference>
<evidence type="ECO:0000313" key="7">
    <source>
        <dbReference type="WBParaSite" id="ASIM_0001259801-mRNA-1"/>
    </source>
</evidence>
<dbReference type="Proteomes" id="UP000267096">
    <property type="component" value="Unassembled WGS sequence"/>
</dbReference>
<evidence type="ECO:0000313" key="6">
    <source>
        <dbReference type="Proteomes" id="UP000267096"/>
    </source>
</evidence>
<evidence type="ECO:0000256" key="3">
    <source>
        <dbReference type="ARBA" id="ARBA00022525"/>
    </source>
</evidence>
<name>A0A0M3JWE4_ANISI</name>
<keyword evidence="3" id="KW-0964">Secreted</keyword>
<keyword evidence="6" id="KW-1185">Reference proteome</keyword>
<protein>
    <submittedName>
        <fullName evidence="7">YopX domain-containing protein</fullName>
    </submittedName>
</protein>
<gene>
    <name evidence="5" type="ORF">ASIM_LOCUS12064</name>
</gene>
<dbReference type="PANTHER" id="PTHR21700">
    <property type="entry name" value="TRANSTHYRETIN-LIKE FAMILY PROTEIN-RELATED"/>
    <property type="match status" value="1"/>
</dbReference>
<reference evidence="5 6" key="2">
    <citation type="submission" date="2018-11" db="EMBL/GenBank/DDBJ databases">
        <authorList>
            <consortium name="Pathogen Informatics"/>
        </authorList>
    </citation>
    <scope>NUCLEOTIDE SEQUENCE [LARGE SCALE GENOMIC DNA]</scope>
</reference>
<reference evidence="7" key="1">
    <citation type="submission" date="2017-02" db="UniProtKB">
        <authorList>
            <consortium name="WormBaseParasite"/>
        </authorList>
    </citation>
    <scope>IDENTIFICATION</scope>
</reference>
<comment type="subcellular location">
    <subcellularLocation>
        <location evidence="1">Secreted</location>
    </subcellularLocation>
</comment>
<evidence type="ECO:0000256" key="4">
    <source>
        <dbReference type="ARBA" id="ARBA00022729"/>
    </source>
</evidence>
<evidence type="ECO:0000256" key="1">
    <source>
        <dbReference type="ARBA" id="ARBA00004613"/>
    </source>
</evidence>
<evidence type="ECO:0000256" key="2">
    <source>
        <dbReference type="ARBA" id="ARBA00010112"/>
    </source>
</evidence>
<dbReference type="WBParaSite" id="ASIM_0001259801-mRNA-1">
    <property type="protein sequence ID" value="ASIM_0001259801-mRNA-1"/>
    <property type="gene ID" value="ASIM_0001259801"/>
</dbReference>
<sequence>MIIGGTFGSVQKYIVEGHVVCSMRPLENAWITLYDYDVVTLDDLMGQTLSDENGYFLVSGEEDELFRVEAYIVISHSCVNGSFFESNTPSTEREVICGEEVIKATDEVNSILAEIDQMQ</sequence>
<dbReference type="GO" id="GO:0009986">
    <property type="term" value="C:cell surface"/>
    <property type="evidence" value="ECO:0007669"/>
    <property type="project" value="InterPro"/>
</dbReference>
<evidence type="ECO:0000313" key="5">
    <source>
        <dbReference type="EMBL" id="VDK46455.1"/>
    </source>
</evidence>
<comment type="similarity">
    <text evidence="2">Belongs to the nematode transthyretin-like family.</text>
</comment>
<dbReference type="Pfam" id="PF01060">
    <property type="entry name" value="TTR-52"/>
    <property type="match status" value="1"/>
</dbReference>
<keyword evidence="4" id="KW-0732">Signal</keyword>
<proteinExistence type="inferred from homology"/>